<gene>
    <name evidence="7" type="ORF">LMG24238_00093</name>
</gene>
<sequence length="343" mass="37840">MRRILAIGGFSTGESEALAAAYVRDLTGKAQPKMCLLSTPAGDPPMLINDFDDIYGKLGCQTSNVSFFGRAGTQCIHPDDAAAHLRQQDAIFVSGGNPRCALALWKDWGLDLVLRDAWEHGVLLSGMSAGAVCWFEHPLPPPGRRRLPLQRCLGLLPGICDVHYHAGDGIRRQEILETMRMLVLSSAIAIDDDAAVLFEEDSIADVLSWREGATAYQLKLQPTGVDERPLVPKVIGSITLGPERQPISLGLSLKQACVGRYQLTSPMEIVLITIEGEQLFAQYGRQQKYEIFPESENRYFWKVVDAQVTFERDGDGNVTSLVHHQHGRDAHGVKLEDRGRNEP</sequence>
<dbReference type="AlphaFoldDB" id="A0A6J5A851"/>
<accession>A0A6J5A851</accession>
<dbReference type="GO" id="GO:0006508">
    <property type="term" value="P:proteolysis"/>
    <property type="evidence" value="ECO:0007669"/>
    <property type="project" value="UniProtKB-KW"/>
</dbReference>
<comment type="similarity">
    <text evidence="1">Belongs to the peptidase S51 family.</text>
</comment>
<evidence type="ECO:0000313" key="8">
    <source>
        <dbReference type="Proteomes" id="UP000494255"/>
    </source>
</evidence>
<dbReference type="Gene3D" id="3.40.50.880">
    <property type="match status" value="1"/>
</dbReference>
<dbReference type="InterPro" id="IPR029062">
    <property type="entry name" value="Class_I_gatase-like"/>
</dbReference>
<keyword evidence="4" id="KW-0720">Serine protease</keyword>
<dbReference type="Pfam" id="PF11954">
    <property type="entry name" value="DUF3471"/>
    <property type="match status" value="1"/>
</dbReference>
<keyword evidence="8" id="KW-1185">Reference proteome</keyword>
<dbReference type="InterPro" id="IPR021860">
    <property type="entry name" value="Peptidase_S12_Pab87-rel_C"/>
</dbReference>
<organism evidence="7 8">
    <name type="scientific">Paraburkholderia sediminicola</name>
    <dbReference type="NCBI Taxonomy" id="458836"/>
    <lineage>
        <taxon>Bacteria</taxon>
        <taxon>Pseudomonadati</taxon>
        <taxon>Pseudomonadota</taxon>
        <taxon>Betaproteobacteria</taxon>
        <taxon>Burkholderiales</taxon>
        <taxon>Burkholderiaceae</taxon>
        <taxon>Paraburkholderia</taxon>
    </lineage>
</organism>
<dbReference type="EMBL" id="CADIKC010000001">
    <property type="protein sequence ID" value="CAB3638853.1"/>
    <property type="molecule type" value="Genomic_DNA"/>
</dbReference>
<reference evidence="7 8" key="1">
    <citation type="submission" date="2020-04" db="EMBL/GenBank/DDBJ databases">
        <authorList>
            <person name="De Canck E."/>
        </authorList>
    </citation>
    <scope>NUCLEOTIDE SEQUENCE [LARGE SCALE GENOMIC DNA]</scope>
    <source>
        <strain evidence="7 8">LMG 24238</strain>
    </source>
</reference>
<dbReference type="GeneID" id="97038764"/>
<dbReference type="GO" id="GO:0008236">
    <property type="term" value="F:serine-type peptidase activity"/>
    <property type="evidence" value="ECO:0007669"/>
    <property type="project" value="UniProtKB-KW"/>
</dbReference>
<evidence type="ECO:0000259" key="6">
    <source>
        <dbReference type="Pfam" id="PF11954"/>
    </source>
</evidence>
<keyword evidence="3" id="KW-0378">Hydrolase</keyword>
<dbReference type="SUPFAM" id="SSF52317">
    <property type="entry name" value="Class I glutamine amidotransferase-like"/>
    <property type="match status" value="1"/>
</dbReference>
<evidence type="ECO:0000256" key="1">
    <source>
        <dbReference type="ARBA" id="ARBA00006534"/>
    </source>
</evidence>
<protein>
    <recommendedName>
        <fullName evidence="6">Peptidase S12 Pab87-related C-terminal domain-containing protein</fullName>
    </recommendedName>
</protein>
<evidence type="ECO:0000256" key="2">
    <source>
        <dbReference type="ARBA" id="ARBA00022670"/>
    </source>
</evidence>
<dbReference type="PANTHER" id="PTHR20842">
    <property type="entry name" value="PROTEASE S51 ALPHA-ASPARTYL DIPEPTIDASE"/>
    <property type="match status" value="1"/>
</dbReference>
<evidence type="ECO:0000313" key="7">
    <source>
        <dbReference type="EMBL" id="CAB3638853.1"/>
    </source>
</evidence>
<feature type="domain" description="Peptidase S12 Pab87-related C-terminal" evidence="6">
    <location>
        <begin position="258"/>
        <end position="324"/>
    </location>
</feature>
<dbReference type="Pfam" id="PF03575">
    <property type="entry name" value="Peptidase_S51"/>
    <property type="match status" value="1"/>
</dbReference>
<keyword evidence="2" id="KW-0645">Protease</keyword>
<name>A0A6J5A851_9BURK</name>
<dbReference type="InterPro" id="IPR005320">
    <property type="entry name" value="Peptidase_S51"/>
</dbReference>
<feature type="region of interest" description="Disordered" evidence="5">
    <location>
        <begin position="317"/>
        <end position="343"/>
    </location>
</feature>
<dbReference type="PANTHER" id="PTHR20842:SF0">
    <property type="entry name" value="ALPHA-ASPARTYL DIPEPTIDASE"/>
    <property type="match status" value="1"/>
</dbReference>
<evidence type="ECO:0000256" key="3">
    <source>
        <dbReference type="ARBA" id="ARBA00022801"/>
    </source>
</evidence>
<feature type="compositionally biased region" description="Basic and acidic residues" evidence="5">
    <location>
        <begin position="327"/>
        <end position="343"/>
    </location>
</feature>
<proteinExistence type="inferred from homology"/>
<evidence type="ECO:0000256" key="4">
    <source>
        <dbReference type="ARBA" id="ARBA00022825"/>
    </source>
</evidence>
<dbReference type="Proteomes" id="UP000494255">
    <property type="component" value="Unassembled WGS sequence"/>
</dbReference>
<evidence type="ECO:0000256" key="5">
    <source>
        <dbReference type="SAM" id="MobiDB-lite"/>
    </source>
</evidence>
<dbReference type="RefSeq" id="WP_175048544.1">
    <property type="nucleotide sequence ID" value="NZ_CADIKC010000001.1"/>
</dbReference>